<gene>
    <name evidence="1" type="primary">TCB2_283</name>
    <name evidence="1" type="ORF">TNCV_3606071</name>
</gene>
<proteinExistence type="predicted"/>
<evidence type="ECO:0000313" key="2">
    <source>
        <dbReference type="Proteomes" id="UP000887159"/>
    </source>
</evidence>
<protein>
    <submittedName>
        <fullName evidence="1">Transposable element Tcb2 transposase</fullName>
    </submittedName>
</protein>
<sequence length="135" mass="15818">MTGLIYQDVLLEQQVRLFRGAEFVFMDDDTRPQRTSIVSGCLQPEDITRMDWPAYSPDLNPVEHVWNELQPLHVYPRSSTDGIRDVQTVLHRLGDILCRNHHTKHVTWAFVNSFFSFVICSREQKLQFLLMISNI</sequence>
<name>A0A8X6V5E6_TRICX</name>
<dbReference type="GO" id="GO:0003676">
    <property type="term" value="F:nucleic acid binding"/>
    <property type="evidence" value="ECO:0007669"/>
    <property type="project" value="InterPro"/>
</dbReference>
<evidence type="ECO:0000313" key="1">
    <source>
        <dbReference type="EMBL" id="GFX95148.1"/>
    </source>
</evidence>
<dbReference type="Proteomes" id="UP000887159">
    <property type="component" value="Unassembled WGS sequence"/>
</dbReference>
<accession>A0A8X6V5E6</accession>
<comment type="caution">
    <text evidence="1">The sequence shown here is derived from an EMBL/GenBank/DDBJ whole genome shotgun (WGS) entry which is preliminary data.</text>
</comment>
<dbReference type="EMBL" id="BMAU01021183">
    <property type="protein sequence ID" value="GFX95148.1"/>
    <property type="molecule type" value="Genomic_DNA"/>
</dbReference>
<dbReference type="Gene3D" id="3.30.420.10">
    <property type="entry name" value="Ribonuclease H-like superfamily/Ribonuclease H"/>
    <property type="match status" value="1"/>
</dbReference>
<keyword evidence="2" id="KW-1185">Reference proteome</keyword>
<dbReference type="InterPro" id="IPR036397">
    <property type="entry name" value="RNaseH_sf"/>
</dbReference>
<organism evidence="1 2">
    <name type="scientific">Trichonephila clavipes</name>
    <name type="common">Golden silk orbweaver</name>
    <name type="synonym">Nephila clavipes</name>
    <dbReference type="NCBI Taxonomy" id="2585209"/>
    <lineage>
        <taxon>Eukaryota</taxon>
        <taxon>Metazoa</taxon>
        <taxon>Ecdysozoa</taxon>
        <taxon>Arthropoda</taxon>
        <taxon>Chelicerata</taxon>
        <taxon>Arachnida</taxon>
        <taxon>Araneae</taxon>
        <taxon>Araneomorphae</taxon>
        <taxon>Entelegynae</taxon>
        <taxon>Araneoidea</taxon>
        <taxon>Nephilidae</taxon>
        <taxon>Trichonephila</taxon>
    </lineage>
</organism>
<dbReference type="AlphaFoldDB" id="A0A8X6V5E6"/>
<reference evidence="1" key="1">
    <citation type="submission" date="2020-08" db="EMBL/GenBank/DDBJ databases">
        <title>Multicomponent nature underlies the extraordinary mechanical properties of spider dragline silk.</title>
        <authorList>
            <person name="Kono N."/>
            <person name="Nakamura H."/>
            <person name="Mori M."/>
            <person name="Yoshida Y."/>
            <person name="Ohtoshi R."/>
            <person name="Malay A.D."/>
            <person name="Moran D.A.P."/>
            <person name="Tomita M."/>
            <person name="Numata K."/>
            <person name="Arakawa K."/>
        </authorList>
    </citation>
    <scope>NUCLEOTIDE SEQUENCE</scope>
</reference>